<dbReference type="Proteomes" id="UP000279275">
    <property type="component" value="Unassembled WGS sequence"/>
</dbReference>
<dbReference type="InterPro" id="IPR036259">
    <property type="entry name" value="MFS_trans_sf"/>
</dbReference>
<feature type="transmembrane region" description="Helical" evidence="11">
    <location>
        <begin position="511"/>
        <end position="532"/>
    </location>
</feature>
<dbReference type="AlphaFoldDB" id="A0A3M2LJW1"/>
<dbReference type="SUPFAM" id="SSF103473">
    <property type="entry name" value="MFS general substrate transporter"/>
    <property type="match status" value="1"/>
</dbReference>
<dbReference type="PROSITE" id="PS50850">
    <property type="entry name" value="MFS"/>
    <property type="match status" value="1"/>
</dbReference>
<evidence type="ECO:0000313" key="15">
    <source>
        <dbReference type="Proteomes" id="UP000279275"/>
    </source>
</evidence>
<dbReference type="InterPro" id="IPR011701">
    <property type="entry name" value="MFS"/>
</dbReference>
<keyword evidence="5 11" id="KW-0812">Transmembrane</keyword>
<dbReference type="SUPFAM" id="SSF56112">
    <property type="entry name" value="Protein kinase-like (PK-like)"/>
    <property type="match status" value="1"/>
</dbReference>
<keyword evidence="4" id="KW-0808">Transferase</keyword>
<dbReference type="GO" id="GO:0022857">
    <property type="term" value="F:transmembrane transporter activity"/>
    <property type="evidence" value="ECO:0007669"/>
    <property type="project" value="InterPro"/>
</dbReference>
<dbReference type="InterPro" id="IPR000719">
    <property type="entry name" value="Prot_kinase_dom"/>
</dbReference>
<evidence type="ECO:0000256" key="1">
    <source>
        <dbReference type="ARBA" id="ARBA00004651"/>
    </source>
</evidence>
<evidence type="ECO:0000313" key="14">
    <source>
        <dbReference type="EMBL" id="RMI35058.1"/>
    </source>
</evidence>
<feature type="transmembrane region" description="Helical" evidence="11">
    <location>
        <begin position="723"/>
        <end position="745"/>
    </location>
</feature>
<evidence type="ECO:0000256" key="3">
    <source>
        <dbReference type="ARBA" id="ARBA00022527"/>
    </source>
</evidence>
<dbReference type="GO" id="GO:0005524">
    <property type="term" value="F:ATP binding"/>
    <property type="evidence" value="ECO:0007669"/>
    <property type="project" value="UniProtKB-KW"/>
</dbReference>
<feature type="transmembrane region" description="Helical" evidence="11">
    <location>
        <begin position="636"/>
        <end position="662"/>
    </location>
</feature>
<dbReference type="EMBL" id="RFFH01000001">
    <property type="protein sequence ID" value="RMI35058.1"/>
    <property type="molecule type" value="Genomic_DNA"/>
</dbReference>
<keyword evidence="9 11" id="KW-1133">Transmembrane helix</keyword>
<feature type="transmembrane region" description="Helical" evidence="11">
    <location>
        <begin position="486"/>
        <end position="505"/>
    </location>
</feature>
<feature type="transmembrane region" description="Helical" evidence="11">
    <location>
        <begin position="609"/>
        <end position="630"/>
    </location>
</feature>
<evidence type="ECO:0000256" key="8">
    <source>
        <dbReference type="ARBA" id="ARBA00022840"/>
    </source>
</evidence>
<dbReference type="PANTHER" id="PTHR43289">
    <property type="entry name" value="MITOGEN-ACTIVATED PROTEIN KINASE KINASE KINASE 20-RELATED"/>
    <property type="match status" value="1"/>
</dbReference>
<comment type="caution">
    <text evidence="14">The sequence shown here is derived from an EMBL/GenBank/DDBJ whole genome shotgun (WGS) entry which is preliminary data.</text>
</comment>
<dbReference type="Gene3D" id="1.10.510.10">
    <property type="entry name" value="Transferase(Phosphotransferase) domain 1"/>
    <property type="match status" value="1"/>
</dbReference>
<dbReference type="PROSITE" id="PS50011">
    <property type="entry name" value="PROTEIN_KINASE_DOM"/>
    <property type="match status" value="1"/>
</dbReference>
<feature type="transmembrane region" description="Helical" evidence="11">
    <location>
        <begin position="395"/>
        <end position="413"/>
    </location>
</feature>
<feature type="transmembrane region" description="Helical" evidence="11">
    <location>
        <begin position="298"/>
        <end position="317"/>
    </location>
</feature>
<sequence>MGTVFLARHPRLPRKVAVKLLNADVSVDPDLRARFEREGTVVAQLDHPGIVSVLDRGVEHGQPWLAMQYVPGTDASRLDPRTLNPQRAVRIISEVATALDHAHSRGILHRDVKPANILLAAPEAGHPERAVLTDFGIARVLTSNTQHTSTGNLTATIAYASPEQLSGDPLDPRSDQYSLGCTLFALLAGHPPFAATDPGQVVAAHLVKPVPPLPRPDVPPQLNHVIARAMAKNPAERFGSTGEFAAAAAAALRGGTPVTTPVPFPPAAQPTPPSAYPVQLGYVPGQSQVDAPAARAPWGALCAMAFAVVIICLGRAAQGTGLPRLRHDMHASIGQVGWLNLIDLLAYTAPLLLAARLGDRFGPKRIQLAGLTVFVLGSAGAGLAASMGMLSVAHAIQGLGAGLVLPQLLSVLVRTVPPRQRGVAAGIWAAAWALGGLAGPFAGAVLTSTGSWRWTALAEVPAGLVALALTAAVPRLPRLRTPPDPGGHLIFGAGVVATVAGFGRADEWGTTGWALGVAGLLVLGVFALVQAGRTGAGTPGPSRIAALPSLATAILATALTAMIFLFFVYLEMEQDLSAEHAALMLVPAAIIAAVSAPIFGMFSDRVHPAALPAAGFGLLCVTAFGALALMTMHLPVVALAILGALGGLALGCTWASLAAAAARTLPSERPGTGAASYTAAWLIGSAVGGPVIGVLFGNRLRATGFGFGMHPGSSSLLDKYSTALSQTMLLPAGLLILGAIVSALLRRPRTASTPAGDPTMRPY</sequence>
<dbReference type="GO" id="GO:0005886">
    <property type="term" value="C:plasma membrane"/>
    <property type="evidence" value="ECO:0007669"/>
    <property type="project" value="UniProtKB-SubCell"/>
</dbReference>
<evidence type="ECO:0000256" key="6">
    <source>
        <dbReference type="ARBA" id="ARBA00022741"/>
    </source>
</evidence>
<feature type="domain" description="Major facilitator superfamily (MFS) profile" evidence="13">
    <location>
        <begin position="300"/>
        <end position="750"/>
    </location>
</feature>
<dbReference type="GO" id="GO:0004674">
    <property type="term" value="F:protein serine/threonine kinase activity"/>
    <property type="evidence" value="ECO:0007669"/>
    <property type="project" value="UniProtKB-KW"/>
</dbReference>
<evidence type="ECO:0000259" key="13">
    <source>
        <dbReference type="PROSITE" id="PS50850"/>
    </source>
</evidence>
<dbReference type="PANTHER" id="PTHR43289:SF6">
    <property type="entry name" value="SERINE_THREONINE-PROTEIN KINASE NEKL-3"/>
    <property type="match status" value="1"/>
</dbReference>
<feature type="domain" description="Protein kinase" evidence="12">
    <location>
        <begin position="1"/>
        <end position="252"/>
    </location>
</feature>
<keyword evidence="10 11" id="KW-0472">Membrane</keyword>
<organism evidence="14 15">
    <name type="scientific">Nocardia stercoris</name>
    <dbReference type="NCBI Taxonomy" id="2483361"/>
    <lineage>
        <taxon>Bacteria</taxon>
        <taxon>Bacillati</taxon>
        <taxon>Actinomycetota</taxon>
        <taxon>Actinomycetes</taxon>
        <taxon>Mycobacteriales</taxon>
        <taxon>Nocardiaceae</taxon>
        <taxon>Nocardia</taxon>
    </lineage>
</organism>
<reference evidence="14 15" key="1">
    <citation type="submission" date="2018-10" db="EMBL/GenBank/DDBJ databases">
        <title>Isolation from cow dung.</title>
        <authorList>
            <person name="Ling L."/>
        </authorList>
    </citation>
    <scope>NUCLEOTIDE SEQUENCE [LARGE SCALE GENOMIC DNA]</scope>
    <source>
        <strain evidence="14 15">NEAU-LL90</strain>
    </source>
</reference>
<keyword evidence="6" id="KW-0547">Nucleotide-binding</keyword>
<dbReference type="PROSITE" id="PS00108">
    <property type="entry name" value="PROTEIN_KINASE_ST"/>
    <property type="match status" value="1"/>
</dbReference>
<dbReference type="InterPro" id="IPR011009">
    <property type="entry name" value="Kinase-like_dom_sf"/>
</dbReference>
<gene>
    <name evidence="14" type="ORF">EBN03_01655</name>
</gene>
<dbReference type="Pfam" id="PF07690">
    <property type="entry name" value="MFS_1"/>
    <property type="match status" value="1"/>
</dbReference>
<comment type="subcellular location">
    <subcellularLocation>
        <location evidence="1">Cell membrane</location>
        <topology evidence="1">Multi-pass membrane protein</topology>
    </subcellularLocation>
</comment>
<evidence type="ECO:0000256" key="2">
    <source>
        <dbReference type="ARBA" id="ARBA00012513"/>
    </source>
</evidence>
<evidence type="ECO:0000256" key="5">
    <source>
        <dbReference type="ARBA" id="ARBA00022692"/>
    </source>
</evidence>
<feature type="transmembrane region" description="Helical" evidence="11">
    <location>
        <begin position="674"/>
        <end position="696"/>
    </location>
</feature>
<evidence type="ECO:0000256" key="9">
    <source>
        <dbReference type="ARBA" id="ARBA00022989"/>
    </source>
</evidence>
<evidence type="ECO:0000259" key="12">
    <source>
        <dbReference type="PROSITE" id="PS50011"/>
    </source>
</evidence>
<dbReference type="InterPro" id="IPR020846">
    <property type="entry name" value="MFS_dom"/>
</dbReference>
<feature type="transmembrane region" description="Helical" evidence="11">
    <location>
        <begin position="544"/>
        <end position="569"/>
    </location>
</feature>
<keyword evidence="8" id="KW-0067">ATP-binding</keyword>
<dbReference type="Pfam" id="PF00069">
    <property type="entry name" value="Pkinase"/>
    <property type="match status" value="1"/>
</dbReference>
<feature type="transmembrane region" description="Helical" evidence="11">
    <location>
        <begin position="425"/>
        <end position="446"/>
    </location>
</feature>
<accession>A0A3M2LJW1</accession>
<feature type="transmembrane region" description="Helical" evidence="11">
    <location>
        <begin position="581"/>
        <end position="602"/>
    </location>
</feature>
<evidence type="ECO:0000256" key="11">
    <source>
        <dbReference type="SAM" id="Phobius"/>
    </source>
</evidence>
<proteinExistence type="predicted"/>
<dbReference type="EC" id="2.7.11.1" evidence="2"/>
<name>A0A3M2LJW1_9NOCA</name>
<keyword evidence="3" id="KW-0723">Serine/threonine-protein kinase</keyword>
<evidence type="ECO:0000256" key="10">
    <source>
        <dbReference type="ARBA" id="ARBA00023136"/>
    </source>
</evidence>
<dbReference type="Gene3D" id="1.20.1250.20">
    <property type="entry name" value="MFS general substrate transporter like domains"/>
    <property type="match status" value="2"/>
</dbReference>
<dbReference type="InterPro" id="IPR008271">
    <property type="entry name" value="Ser/Thr_kinase_AS"/>
</dbReference>
<dbReference type="Gene3D" id="3.30.200.20">
    <property type="entry name" value="Phosphorylase Kinase, domain 1"/>
    <property type="match status" value="1"/>
</dbReference>
<evidence type="ECO:0000256" key="7">
    <source>
        <dbReference type="ARBA" id="ARBA00022777"/>
    </source>
</evidence>
<dbReference type="CDD" id="cd17321">
    <property type="entry name" value="MFS_MMR_MDR_like"/>
    <property type="match status" value="1"/>
</dbReference>
<keyword evidence="15" id="KW-1185">Reference proteome</keyword>
<dbReference type="CDD" id="cd14014">
    <property type="entry name" value="STKc_PknB_like"/>
    <property type="match status" value="1"/>
</dbReference>
<feature type="transmembrane region" description="Helical" evidence="11">
    <location>
        <begin position="368"/>
        <end position="389"/>
    </location>
</feature>
<feature type="transmembrane region" description="Helical" evidence="11">
    <location>
        <begin position="337"/>
        <end position="356"/>
    </location>
</feature>
<evidence type="ECO:0000256" key="4">
    <source>
        <dbReference type="ARBA" id="ARBA00022679"/>
    </source>
</evidence>
<protein>
    <recommendedName>
        <fullName evidence="2">non-specific serine/threonine protein kinase</fullName>
        <ecNumber evidence="2">2.7.11.1</ecNumber>
    </recommendedName>
</protein>
<keyword evidence="7" id="KW-0418">Kinase</keyword>
<dbReference type="SMART" id="SM00220">
    <property type="entry name" value="S_TKc"/>
    <property type="match status" value="1"/>
</dbReference>
<feature type="transmembrane region" description="Helical" evidence="11">
    <location>
        <begin position="452"/>
        <end position="474"/>
    </location>
</feature>